<reference evidence="2" key="1">
    <citation type="submission" date="2017-08" db="EMBL/GenBank/DDBJ databases">
        <authorList>
            <person name="Cuomo C."/>
            <person name="Billmyre B."/>
            <person name="Heitman J."/>
        </authorList>
    </citation>
    <scope>NUCLEOTIDE SEQUENCE</scope>
    <source>
        <strain evidence="2">CBS 12478</strain>
    </source>
</reference>
<accession>A0AAJ8MYN6</accession>
<dbReference type="PANTHER" id="PTHR22893">
    <property type="entry name" value="NADH OXIDOREDUCTASE-RELATED"/>
    <property type="match status" value="1"/>
</dbReference>
<dbReference type="EMBL" id="CP144057">
    <property type="protein sequence ID" value="WWD19946.1"/>
    <property type="molecule type" value="Genomic_DNA"/>
</dbReference>
<dbReference type="GO" id="GO:0010181">
    <property type="term" value="F:FMN binding"/>
    <property type="evidence" value="ECO:0007669"/>
    <property type="project" value="InterPro"/>
</dbReference>
<dbReference type="InterPro" id="IPR013785">
    <property type="entry name" value="Aldolase_TIM"/>
</dbReference>
<keyword evidence="3" id="KW-1185">Reference proteome</keyword>
<dbReference type="GO" id="GO:0016491">
    <property type="term" value="F:oxidoreductase activity"/>
    <property type="evidence" value="ECO:0007669"/>
    <property type="project" value="InterPro"/>
</dbReference>
<gene>
    <name evidence="2" type="ORF">CI109_104419</name>
</gene>
<evidence type="ECO:0000313" key="3">
    <source>
        <dbReference type="Proteomes" id="UP000322225"/>
    </source>
</evidence>
<proteinExistence type="predicted"/>
<dbReference type="AlphaFoldDB" id="A0AAJ8MYN6"/>
<dbReference type="SUPFAM" id="SSF51395">
    <property type="entry name" value="FMN-linked oxidoreductases"/>
    <property type="match status" value="1"/>
</dbReference>
<name>A0AAJ8MYN6_9TREE</name>
<dbReference type="RefSeq" id="XP_065823564.1">
    <property type="nucleotide sequence ID" value="XM_065967492.1"/>
</dbReference>
<dbReference type="Pfam" id="PF00724">
    <property type="entry name" value="Oxidored_FMN"/>
    <property type="match status" value="1"/>
</dbReference>
<sequence length="182" mass="19528">MPWTPLQIGDVTLAHRVVLAPLTRGRATISTIHSRTSVPNDLMKVYYTERATPGGLLISEATPVSVRASGFPGVPGTFTEEQQEAWRPIVGGVHAKGSVFFAQLWHQGRNTHSSVIGQQPESASAVPMDGSVMWSGVEPLPFEAPKAMSKEDIAATQRDFVNAARNAREIGFDGVEIHAGNG</sequence>
<evidence type="ECO:0000313" key="2">
    <source>
        <dbReference type="EMBL" id="WWD19946.1"/>
    </source>
</evidence>
<feature type="domain" description="NADH:flavin oxidoreductase/NADH oxidase N-terminal" evidence="1">
    <location>
        <begin position="4"/>
        <end position="182"/>
    </location>
</feature>
<reference evidence="2" key="2">
    <citation type="submission" date="2024-01" db="EMBL/GenBank/DDBJ databases">
        <title>Comparative genomics of Cryptococcus and Kwoniella reveals pathogenesis evolution and contrasting modes of karyotype evolution via chromosome fusion or intercentromeric recombination.</title>
        <authorList>
            <person name="Coelho M.A."/>
            <person name="David-Palma M."/>
            <person name="Shea T."/>
            <person name="Bowers K."/>
            <person name="McGinley-Smith S."/>
            <person name="Mohammad A.W."/>
            <person name="Gnirke A."/>
            <person name="Yurkov A.M."/>
            <person name="Nowrousian M."/>
            <person name="Sun S."/>
            <person name="Cuomo C.A."/>
            <person name="Heitman J."/>
        </authorList>
    </citation>
    <scope>NUCLEOTIDE SEQUENCE</scope>
    <source>
        <strain evidence="2">CBS 12478</strain>
    </source>
</reference>
<dbReference type="PANTHER" id="PTHR22893:SF93">
    <property type="entry name" value="HYPOTHETICAL OXIDOREDUCTASE (EUROFUNG)"/>
    <property type="match status" value="1"/>
</dbReference>
<dbReference type="InterPro" id="IPR045247">
    <property type="entry name" value="Oye-like"/>
</dbReference>
<dbReference type="InterPro" id="IPR001155">
    <property type="entry name" value="OxRdtase_FMN_N"/>
</dbReference>
<dbReference type="GeneID" id="90829982"/>
<organism evidence="2 3">
    <name type="scientific">Kwoniella shandongensis</name>
    <dbReference type="NCBI Taxonomy" id="1734106"/>
    <lineage>
        <taxon>Eukaryota</taxon>
        <taxon>Fungi</taxon>
        <taxon>Dikarya</taxon>
        <taxon>Basidiomycota</taxon>
        <taxon>Agaricomycotina</taxon>
        <taxon>Tremellomycetes</taxon>
        <taxon>Tremellales</taxon>
        <taxon>Cryptococcaceae</taxon>
        <taxon>Kwoniella</taxon>
    </lineage>
</organism>
<dbReference type="KEGG" id="ksn:90829982"/>
<dbReference type="Gene3D" id="3.20.20.70">
    <property type="entry name" value="Aldolase class I"/>
    <property type="match status" value="1"/>
</dbReference>
<evidence type="ECO:0000259" key="1">
    <source>
        <dbReference type="Pfam" id="PF00724"/>
    </source>
</evidence>
<protein>
    <recommendedName>
        <fullName evidence="1">NADH:flavin oxidoreductase/NADH oxidase N-terminal domain-containing protein</fullName>
    </recommendedName>
</protein>
<dbReference type="Proteomes" id="UP000322225">
    <property type="component" value="Chromosome 7"/>
</dbReference>